<reference evidence="3 4" key="1">
    <citation type="submission" date="2018-08" db="EMBL/GenBank/DDBJ databases">
        <title>A genome reference for cultivated species of the human gut microbiota.</title>
        <authorList>
            <person name="Zou Y."/>
            <person name="Xue W."/>
            <person name="Luo G."/>
        </authorList>
    </citation>
    <scope>NUCLEOTIDE SEQUENCE [LARGE SCALE GENOMIC DNA]</scope>
    <source>
        <strain evidence="3 4">AM25-16</strain>
    </source>
</reference>
<dbReference type="InterPro" id="IPR011234">
    <property type="entry name" value="Fumarylacetoacetase-like_C"/>
</dbReference>
<dbReference type="GO" id="GO:0046872">
    <property type="term" value="F:metal ion binding"/>
    <property type="evidence" value="ECO:0007669"/>
    <property type="project" value="UniProtKB-KW"/>
</dbReference>
<dbReference type="Gene3D" id="3.90.850.10">
    <property type="entry name" value="Fumarylacetoacetase-like, C-terminal domain"/>
    <property type="match status" value="1"/>
</dbReference>
<evidence type="ECO:0000259" key="2">
    <source>
        <dbReference type="Pfam" id="PF01557"/>
    </source>
</evidence>
<keyword evidence="3" id="KW-0378">Hydrolase</keyword>
<keyword evidence="1" id="KW-0479">Metal-binding</keyword>
<organism evidence="3 4">
    <name type="scientific">Bacteroides stercoris</name>
    <dbReference type="NCBI Taxonomy" id="46506"/>
    <lineage>
        <taxon>Bacteria</taxon>
        <taxon>Pseudomonadati</taxon>
        <taxon>Bacteroidota</taxon>
        <taxon>Bacteroidia</taxon>
        <taxon>Bacteroidales</taxon>
        <taxon>Bacteroidaceae</taxon>
        <taxon>Bacteroides</taxon>
    </lineage>
</organism>
<accession>A0A414PTF9</accession>
<dbReference type="RefSeq" id="WP_118207433.1">
    <property type="nucleotide sequence ID" value="NZ_JAASHK010000012.1"/>
</dbReference>
<dbReference type="Pfam" id="PF01557">
    <property type="entry name" value="FAA_hydrolase"/>
    <property type="match status" value="1"/>
</dbReference>
<evidence type="ECO:0000313" key="3">
    <source>
        <dbReference type="EMBL" id="RHF71833.1"/>
    </source>
</evidence>
<dbReference type="AlphaFoldDB" id="A0A414PTF9"/>
<feature type="domain" description="Fumarylacetoacetase-like C-terminal" evidence="2">
    <location>
        <begin position="2"/>
        <end position="182"/>
    </location>
</feature>
<dbReference type="PANTHER" id="PTHR11820:SF7">
    <property type="entry name" value="ACYLPYRUVASE FAHD1, MITOCHONDRIAL"/>
    <property type="match status" value="1"/>
</dbReference>
<dbReference type="EMBL" id="QRHJ01000049">
    <property type="protein sequence ID" value="RHF71833.1"/>
    <property type="molecule type" value="Genomic_DNA"/>
</dbReference>
<proteinExistence type="predicted"/>
<sequence length="205" mass="23037">MKIIAVGMNYAQHNKELGHTQEYREPVIFMKPDSAILKDGKPFFVPDFSHEVHYETEVVVRICRLGKNIAPRFAHRYYDAVTVGIDFTARDLQRKFREAGNPWELCKGFDNSAAIGTFISLEQAGGDLQNLDFHLDIDGCEVQRGNTADMLFKIDDIIAYVSRFMTLKIGDLLFTGTPAGVGPVSVGQHLQGYLGGEKLLDFHIR</sequence>
<dbReference type="SUPFAM" id="SSF56529">
    <property type="entry name" value="FAH"/>
    <property type="match status" value="1"/>
</dbReference>
<dbReference type="PANTHER" id="PTHR11820">
    <property type="entry name" value="ACYLPYRUVASE"/>
    <property type="match status" value="1"/>
</dbReference>
<protein>
    <submittedName>
        <fullName evidence="3">FAA hydrolase family protein</fullName>
    </submittedName>
</protein>
<evidence type="ECO:0000256" key="1">
    <source>
        <dbReference type="ARBA" id="ARBA00022723"/>
    </source>
</evidence>
<evidence type="ECO:0000313" key="4">
    <source>
        <dbReference type="Proteomes" id="UP000283762"/>
    </source>
</evidence>
<comment type="caution">
    <text evidence="3">The sequence shown here is derived from an EMBL/GenBank/DDBJ whole genome shotgun (WGS) entry which is preliminary data.</text>
</comment>
<name>A0A414PTF9_BACSE</name>
<dbReference type="InterPro" id="IPR036663">
    <property type="entry name" value="Fumarylacetoacetase_C_sf"/>
</dbReference>
<dbReference type="Proteomes" id="UP000283762">
    <property type="component" value="Unassembled WGS sequence"/>
</dbReference>
<dbReference type="FunFam" id="3.90.850.10:FF:000016">
    <property type="entry name" value="2-keto-4-pentenoate hydratase/2-oxohepta-3-ene-1,7-dioic acid hydratase (Catechol pathway)"/>
    <property type="match status" value="1"/>
</dbReference>
<gene>
    <name evidence="3" type="ORF">DW668_14430</name>
</gene>
<dbReference type="GO" id="GO:0018773">
    <property type="term" value="F:acetylpyruvate hydrolase activity"/>
    <property type="evidence" value="ECO:0007669"/>
    <property type="project" value="TreeGrafter"/>
</dbReference>